<dbReference type="Gene3D" id="1.10.238.10">
    <property type="entry name" value="EF-hand"/>
    <property type="match status" value="1"/>
</dbReference>
<evidence type="ECO:0000259" key="6">
    <source>
        <dbReference type="PROSITE" id="PS50009"/>
    </source>
</evidence>
<feature type="domain" description="EF-hand" evidence="8">
    <location>
        <begin position="171"/>
        <end position="197"/>
    </location>
</feature>
<protein>
    <submittedName>
        <fullName evidence="10">Uncharacterized protein</fullName>
    </submittedName>
</protein>
<dbReference type="InterPro" id="IPR008937">
    <property type="entry name" value="Ras-like_GEF"/>
</dbReference>
<accession>A0A915HNU6</accession>
<evidence type="ECO:0000313" key="10">
    <source>
        <dbReference type="WBParaSite" id="nRc.2.0.1.t03379-RA"/>
    </source>
</evidence>
<dbReference type="SMART" id="SM00109">
    <property type="entry name" value="C1"/>
    <property type="match status" value="1"/>
</dbReference>
<evidence type="ECO:0000313" key="9">
    <source>
        <dbReference type="Proteomes" id="UP000887565"/>
    </source>
</evidence>
<dbReference type="InterPro" id="IPR023578">
    <property type="entry name" value="Ras_GEF_dom_sf"/>
</dbReference>
<dbReference type="PANTHER" id="PTHR23113">
    <property type="entry name" value="GUANINE NUCLEOTIDE EXCHANGE FACTOR"/>
    <property type="match status" value="1"/>
</dbReference>
<dbReference type="PANTHER" id="PTHR23113:SF252">
    <property type="entry name" value="RAS GUANYL-RELEASING PROTEIN 3"/>
    <property type="match status" value="1"/>
</dbReference>
<dbReference type="InterPro" id="IPR018247">
    <property type="entry name" value="EF_Hand_1_Ca_BS"/>
</dbReference>
<keyword evidence="2" id="KW-0479">Metal-binding</keyword>
<keyword evidence="3" id="KW-0862">Zinc</keyword>
<dbReference type="AlphaFoldDB" id="A0A915HNU6"/>
<name>A0A915HNU6_ROMCU</name>
<dbReference type="PROSITE" id="PS00018">
    <property type="entry name" value="EF_HAND_1"/>
    <property type="match status" value="1"/>
</dbReference>
<dbReference type="PROSITE" id="PS50081">
    <property type="entry name" value="ZF_DAG_PE_2"/>
    <property type="match status" value="1"/>
</dbReference>
<dbReference type="PROSITE" id="PS50009">
    <property type="entry name" value="RASGEF_CAT"/>
    <property type="match status" value="1"/>
</dbReference>
<dbReference type="InterPro" id="IPR020454">
    <property type="entry name" value="DAG/PE-bd"/>
</dbReference>
<feature type="compositionally biased region" description="Low complexity" evidence="5">
    <location>
        <begin position="286"/>
        <end position="306"/>
    </location>
</feature>
<evidence type="ECO:0000256" key="3">
    <source>
        <dbReference type="ARBA" id="ARBA00022833"/>
    </source>
</evidence>
<dbReference type="InterPro" id="IPR036964">
    <property type="entry name" value="RASGEF_cat_dom_sf"/>
</dbReference>
<feature type="domain" description="Ras-GEF" evidence="6">
    <location>
        <begin position="1"/>
        <end position="144"/>
    </location>
</feature>
<dbReference type="Gene3D" id="1.10.840.10">
    <property type="entry name" value="Ras guanine-nucleotide exchange factors catalytic domain"/>
    <property type="match status" value="1"/>
</dbReference>
<sequence>MAVVGGLSHSSLARLTKTFICLSPQIKQDFNEFKALLAANNNFNEYRKALSQGKGFKIPIIGVHLKDLISLHSASNDSTSEGLINCRKLAQLASIFTHLLMDIQRPHSFPDPNTDLIHTLKSSLSRPVVFADWAIGVGNDVDPQLVKKHVSAMVEGEFDSIAGNFPFIDSFNVIDSDSDGRISRTDLLQYFIRLNRTIKVDCRHCFKETTFLAPSFCYHCKKMLWGILRQGMKCQNCGLPVHRSCKDHVITDCSIKRRQLLNGSLTAGKSPLAPPPISARCDVDPSPSGDSCSSSRSQQQHESLLSPDTQRRRKLWPDII</sequence>
<keyword evidence="1 4" id="KW-0344">Guanine-nucleotide releasing factor</keyword>
<dbReference type="PROSITE" id="PS00479">
    <property type="entry name" value="ZF_DAG_PE_1"/>
    <property type="match status" value="1"/>
</dbReference>
<dbReference type="WBParaSite" id="nRc.2.0.1.t03379-RA">
    <property type="protein sequence ID" value="nRc.2.0.1.t03379-RA"/>
    <property type="gene ID" value="nRc.2.0.1.g03379"/>
</dbReference>
<dbReference type="InterPro" id="IPR001895">
    <property type="entry name" value="RASGEF_cat_dom"/>
</dbReference>
<evidence type="ECO:0000256" key="4">
    <source>
        <dbReference type="PROSITE-ProRule" id="PRU00168"/>
    </source>
</evidence>
<dbReference type="InterPro" id="IPR002219">
    <property type="entry name" value="PKC_DAG/PE"/>
</dbReference>
<dbReference type="GO" id="GO:0005509">
    <property type="term" value="F:calcium ion binding"/>
    <property type="evidence" value="ECO:0007669"/>
    <property type="project" value="InterPro"/>
</dbReference>
<organism evidence="9 10">
    <name type="scientific">Romanomermis culicivorax</name>
    <name type="common">Nematode worm</name>
    <dbReference type="NCBI Taxonomy" id="13658"/>
    <lineage>
        <taxon>Eukaryota</taxon>
        <taxon>Metazoa</taxon>
        <taxon>Ecdysozoa</taxon>
        <taxon>Nematoda</taxon>
        <taxon>Enoplea</taxon>
        <taxon>Dorylaimia</taxon>
        <taxon>Mermithida</taxon>
        <taxon>Mermithoidea</taxon>
        <taxon>Mermithidae</taxon>
        <taxon>Romanomermis</taxon>
    </lineage>
</organism>
<dbReference type="GO" id="GO:0007265">
    <property type="term" value="P:Ras protein signal transduction"/>
    <property type="evidence" value="ECO:0007669"/>
    <property type="project" value="TreeGrafter"/>
</dbReference>
<feature type="domain" description="Phorbol-ester/DAG-type" evidence="7">
    <location>
        <begin position="203"/>
        <end position="253"/>
    </location>
</feature>
<evidence type="ECO:0000256" key="2">
    <source>
        <dbReference type="ARBA" id="ARBA00022723"/>
    </source>
</evidence>
<dbReference type="Proteomes" id="UP000887565">
    <property type="component" value="Unplaced"/>
</dbReference>
<dbReference type="Pfam" id="PF00617">
    <property type="entry name" value="RasGEF"/>
    <property type="match status" value="1"/>
</dbReference>
<dbReference type="PROSITE" id="PS50222">
    <property type="entry name" value="EF_HAND_2"/>
    <property type="match status" value="1"/>
</dbReference>
<dbReference type="GO" id="GO:0005085">
    <property type="term" value="F:guanyl-nucleotide exchange factor activity"/>
    <property type="evidence" value="ECO:0007669"/>
    <property type="project" value="UniProtKB-KW"/>
</dbReference>
<evidence type="ECO:0000256" key="5">
    <source>
        <dbReference type="SAM" id="MobiDB-lite"/>
    </source>
</evidence>
<evidence type="ECO:0000259" key="7">
    <source>
        <dbReference type="PROSITE" id="PS50081"/>
    </source>
</evidence>
<dbReference type="SUPFAM" id="SSF48366">
    <property type="entry name" value="Ras GEF"/>
    <property type="match status" value="1"/>
</dbReference>
<keyword evidence="9" id="KW-1185">Reference proteome</keyword>
<dbReference type="InterPro" id="IPR002048">
    <property type="entry name" value="EF_hand_dom"/>
</dbReference>
<evidence type="ECO:0000256" key="1">
    <source>
        <dbReference type="ARBA" id="ARBA00022658"/>
    </source>
</evidence>
<proteinExistence type="predicted"/>
<reference evidence="10" key="1">
    <citation type="submission" date="2022-11" db="UniProtKB">
        <authorList>
            <consortium name="WormBaseParasite"/>
        </authorList>
    </citation>
    <scope>IDENTIFICATION</scope>
</reference>
<dbReference type="Gene3D" id="3.30.60.20">
    <property type="match status" value="1"/>
</dbReference>
<dbReference type="Pfam" id="PF00130">
    <property type="entry name" value="C1_1"/>
    <property type="match status" value="1"/>
</dbReference>
<dbReference type="PRINTS" id="PR00008">
    <property type="entry name" value="DAGPEDOMAIN"/>
</dbReference>
<dbReference type="OMA" id="PPISARC"/>
<dbReference type="SUPFAM" id="SSF57889">
    <property type="entry name" value="Cysteine-rich domain"/>
    <property type="match status" value="1"/>
</dbReference>
<feature type="region of interest" description="Disordered" evidence="5">
    <location>
        <begin position="266"/>
        <end position="320"/>
    </location>
</feature>
<dbReference type="GO" id="GO:0005886">
    <property type="term" value="C:plasma membrane"/>
    <property type="evidence" value="ECO:0007669"/>
    <property type="project" value="TreeGrafter"/>
</dbReference>
<evidence type="ECO:0000259" key="8">
    <source>
        <dbReference type="PROSITE" id="PS50222"/>
    </source>
</evidence>
<dbReference type="InterPro" id="IPR046349">
    <property type="entry name" value="C1-like_sf"/>
</dbReference>